<evidence type="ECO:0000313" key="2">
    <source>
        <dbReference type="Proteomes" id="UP000814140"/>
    </source>
</evidence>
<dbReference type="Proteomes" id="UP000814140">
    <property type="component" value="Unassembled WGS sequence"/>
</dbReference>
<dbReference type="EMBL" id="MU277244">
    <property type="protein sequence ID" value="KAI0057643.1"/>
    <property type="molecule type" value="Genomic_DNA"/>
</dbReference>
<reference evidence="1" key="1">
    <citation type="submission" date="2021-03" db="EMBL/GenBank/DDBJ databases">
        <authorList>
            <consortium name="DOE Joint Genome Institute"/>
            <person name="Ahrendt S."/>
            <person name="Looney B.P."/>
            <person name="Miyauchi S."/>
            <person name="Morin E."/>
            <person name="Drula E."/>
            <person name="Courty P.E."/>
            <person name="Chicoki N."/>
            <person name="Fauchery L."/>
            <person name="Kohler A."/>
            <person name="Kuo A."/>
            <person name="Labutti K."/>
            <person name="Pangilinan J."/>
            <person name="Lipzen A."/>
            <person name="Riley R."/>
            <person name="Andreopoulos W."/>
            <person name="He G."/>
            <person name="Johnson J."/>
            <person name="Barry K.W."/>
            <person name="Grigoriev I.V."/>
            <person name="Nagy L."/>
            <person name="Hibbett D."/>
            <person name="Henrissat B."/>
            <person name="Matheny P.B."/>
            <person name="Labbe J."/>
            <person name="Martin F."/>
        </authorList>
    </citation>
    <scope>NUCLEOTIDE SEQUENCE</scope>
    <source>
        <strain evidence="1">HHB10654</strain>
    </source>
</reference>
<name>A0ACB8SMF2_9AGAM</name>
<feature type="non-terminal residue" evidence="1">
    <location>
        <position position="160"/>
    </location>
</feature>
<comment type="caution">
    <text evidence="1">The sequence shown here is derived from an EMBL/GenBank/DDBJ whole genome shotgun (WGS) entry which is preliminary data.</text>
</comment>
<feature type="non-terminal residue" evidence="1">
    <location>
        <position position="1"/>
    </location>
</feature>
<gene>
    <name evidence="1" type="ORF">BV25DRAFT_1768641</name>
</gene>
<protein>
    <submittedName>
        <fullName evidence="1">Uncharacterized protein</fullName>
    </submittedName>
</protein>
<accession>A0ACB8SMF2</accession>
<evidence type="ECO:0000313" key="1">
    <source>
        <dbReference type="EMBL" id="KAI0057643.1"/>
    </source>
</evidence>
<keyword evidence="2" id="KW-1185">Reference proteome</keyword>
<organism evidence="1 2">
    <name type="scientific">Artomyces pyxidatus</name>
    <dbReference type="NCBI Taxonomy" id="48021"/>
    <lineage>
        <taxon>Eukaryota</taxon>
        <taxon>Fungi</taxon>
        <taxon>Dikarya</taxon>
        <taxon>Basidiomycota</taxon>
        <taxon>Agaricomycotina</taxon>
        <taxon>Agaricomycetes</taxon>
        <taxon>Russulales</taxon>
        <taxon>Auriscalpiaceae</taxon>
        <taxon>Artomyces</taxon>
    </lineage>
</organism>
<reference evidence="1" key="2">
    <citation type="journal article" date="2022" name="New Phytol.">
        <title>Evolutionary transition to the ectomycorrhizal habit in the genomes of a hyperdiverse lineage of mushroom-forming fungi.</title>
        <authorList>
            <person name="Looney B."/>
            <person name="Miyauchi S."/>
            <person name="Morin E."/>
            <person name="Drula E."/>
            <person name="Courty P.E."/>
            <person name="Kohler A."/>
            <person name="Kuo A."/>
            <person name="LaButti K."/>
            <person name="Pangilinan J."/>
            <person name="Lipzen A."/>
            <person name="Riley R."/>
            <person name="Andreopoulos W."/>
            <person name="He G."/>
            <person name="Johnson J."/>
            <person name="Nolan M."/>
            <person name="Tritt A."/>
            <person name="Barry K.W."/>
            <person name="Grigoriev I.V."/>
            <person name="Nagy L.G."/>
            <person name="Hibbett D."/>
            <person name="Henrissat B."/>
            <person name="Matheny P.B."/>
            <person name="Labbe J."/>
            <person name="Martin F.M."/>
        </authorList>
    </citation>
    <scope>NUCLEOTIDE SEQUENCE</scope>
    <source>
        <strain evidence="1">HHB10654</strain>
    </source>
</reference>
<proteinExistence type="predicted"/>
<sequence>EAMRQHVDNLRERWYRRCAGILKGVPPELPPMRDINHHIPLGEENKVADALSRYFEYDTLEDIRTLADYVTADWKLDPEGEDLPLNLEVEIRAIREGEGRGMRIKRPTRRPDDVRRFADALIKEPVEPRRVEAAVLEQHAPKAPETPPVIQEDDPRVLDA</sequence>